<dbReference type="Proteomes" id="UP000799439">
    <property type="component" value="Unassembled WGS sequence"/>
</dbReference>
<comment type="caution">
    <text evidence="1">The sequence shown here is derived from an EMBL/GenBank/DDBJ whole genome shotgun (WGS) entry which is preliminary data.</text>
</comment>
<accession>A0A9P4JAU1</accession>
<evidence type="ECO:0000313" key="1">
    <source>
        <dbReference type="EMBL" id="KAF2157250.1"/>
    </source>
</evidence>
<evidence type="ECO:0000313" key="2">
    <source>
        <dbReference type="Proteomes" id="UP000799439"/>
    </source>
</evidence>
<dbReference type="AlphaFoldDB" id="A0A9P4JAU1"/>
<dbReference type="OrthoDB" id="3647614at2759"/>
<sequence length="134" mass="13964">MLFLAAAAGLSAAMPTKETHKKVTEPQTTPADFFQGPLVFSGLSLNSTEGSCGTKVASGTITEGACNDLHTLSIGIHQRADKQCTFTMWTGTHTCDGAGKSEEIIIPSGTDSTCINTGVLDGGKWYVASGIYKC</sequence>
<organism evidence="1 2">
    <name type="scientific">Myriangium duriaei CBS 260.36</name>
    <dbReference type="NCBI Taxonomy" id="1168546"/>
    <lineage>
        <taxon>Eukaryota</taxon>
        <taxon>Fungi</taxon>
        <taxon>Dikarya</taxon>
        <taxon>Ascomycota</taxon>
        <taxon>Pezizomycotina</taxon>
        <taxon>Dothideomycetes</taxon>
        <taxon>Dothideomycetidae</taxon>
        <taxon>Myriangiales</taxon>
        <taxon>Myriangiaceae</taxon>
        <taxon>Myriangium</taxon>
    </lineage>
</organism>
<keyword evidence="2" id="KW-1185">Reference proteome</keyword>
<reference evidence="1" key="1">
    <citation type="journal article" date="2020" name="Stud. Mycol.">
        <title>101 Dothideomycetes genomes: a test case for predicting lifestyles and emergence of pathogens.</title>
        <authorList>
            <person name="Haridas S."/>
            <person name="Albert R."/>
            <person name="Binder M."/>
            <person name="Bloem J."/>
            <person name="Labutti K."/>
            <person name="Salamov A."/>
            <person name="Andreopoulos B."/>
            <person name="Baker S."/>
            <person name="Barry K."/>
            <person name="Bills G."/>
            <person name="Bluhm B."/>
            <person name="Cannon C."/>
            <person name="Castanera R."/>
            <person name="Culley D."/>
            <person name="Daum C."/>
            <person name="Ezra D."/>
            <person name="Gonzalez J."/>
            <person name="Henrissat B."/>
            <person name="Kuo A."/>
            <person name="Liang C."/>
            <person name="Lipzen A."/>
            <person name="Lutzoni F."/>
            <person name="Magnuson J."/>
            <person name="Mondo S."/>
            <person name="Nolan M."/>
            <person name="Ohm R."/>
            <person name="Pangilinan J."/>
            <person name="Park H.-J."/>
            <person name="Ramirez L."/>
            <person name="Alfaro M."/>
            <person name="Sun H."/>
            <person name="Tritt A."/>
            <person name="Yoshinaga Y."/>
            <person name="Zwiers L.-H."/>
            <person name="Turgeon B."/>
            <person name="Goodwin S."/>
            <person name="Spatafora J."/>
            <person name="Crous P."/>
            <person name="Grigoriev I."/>
        </authorList>
    </citation>
    <scope>NUCLEOTIDE SEQUENCE</scope>
    <source>
        <strain evidence="1">CBS 260.36</strain>
    </source>
</reference>
<dbReference type="EMBL" id="ML996081">
    <property type="protein sequence ID" value="KAF2157250.1"/>
    <property type="molecule type" value="Genomic_DNA"/>
</dbReference>
<gene>
    <name evidence="1" type="ORF">K461DRAFT_289585</name>
</gene>
<protein>
    <submittedName>
        <fullName evidence="1">Uncharacterized protein</fullName>
    </submittedName>
</protein>
<name>A0A9P4JAU1_9PEZI</name>
<proteinExistence type="predicted"/>